<feature type="non-terminal residue" evidence="1">
    <location>
        <position position="1"/>
    </location>
</feature>
<dbReference type="InterPro" id="IPR011231">
    <property type="entry name" value="Phage_VT1-Sakai_H0018"/>
</dbReference>
<protein>
    <submittedName>
        <fullName evidence="1">Uncharacterized protein</fullName>
    </submittedName>
</protein>
<name>X1HJH7_9ZZZZ</name>
<organism evidence="1">
    <name type="scientific">marine sediment metagenome</name>
    <dbReference type="NCBI Taxonomy" id="412755"/>
    <lineage>
        <taxon>unclassified sequences</taxon>
        <taxon>metagenomes</taxon>
        <taxon>ecological metagenomes</taxon>
    </lineage>
</organism>
<dbReference type="Pfam" id="PF09956">
    <property type="entry name" value="Phage_cement_2"/>
    <property type="match status" value="1"/>
</dbReference>
<accession>X1HJH7</accession>
<comment type="caution">
    <text evidence="1">The sequence shown here is derived from an EMBL/GenBank/DDBJ whole genome shotgun (WGS) entry which is preliminary data.</text>
</comment>
<reference evidence="1" key="1">
    <citation type="journal article" date="2014" name="Front. Microbiol.">
        <title>High frequency of phylogenetically diverse reductive dehalogenase-homologous genes in deep subseafloor sedimentary metagenomes.</title>
        <authorList>
            <person name="Kawai M."/>
            <person name="Futagami T."/>
            <person name="Toyoda A."/>
            <person name="Takaki Y."/>
            <person name="Nishi S."/>
            <person name="Hori S."/>
            <person name="Arai W."/>
            <person name="Tsubouchi T."/>
            <person name="Morono Y."/>
            <person name="Uchiyama I."/>
            <person name="Ito T."/>
            <person name="Fujiyama A."/>
            <person name="Inagaki F."/>
            <person name="Takami H."/>
        </authorList>
    </citation>
    <scope>NUCLEOTIDE SEQUENCE</scope>
    <source>
        <strain evidence="1">Expedition CK06-06</strain>
    </source>
</reference>
<evidence type="ECO:0000313" key="1">
    <source>
        <dbReference type="EMBL" id="GAH53959.1"/>
    </source>
</evidence>
<sequence>IRPSTVALVPILVNAKVLIPLNTAAANVPNAYLRAGEISDYAQANVAFAVNDKIYWDNTNSVFTNVSTGNTLCGYAIEASAAQSGV</sequence>
<proteinExistence type="predicted"/>
<gene>
    <name evidence="1" type="ORF">S03H2_26740</name>
</gene>
<dbReference type="AlphaFoldDB" id="X1HJH7"/>
<dbReference type="EMBL" id="BARU01015645">
    <property type="protein sequence ID" value="GAH53959.1"/>
    <property type="molecule type" value="Genomic_DNA"/>
</dbReference>
<feature type="non-terminal residue" evidence="1">
    <location>
        <position position="86"/>
    </location>
</feature>